<dbReference type="InterPro" id="IPR001343">
    <property type="entry name" value="Hemolysn_Ca-bd"/>
</dbReference>
<sequence length="545" mass="57423">MATFKNIPGSGYGNPYVDSLIWGGNMWDQSQQPILISLAGENDYDEAVQVHGEINYLHSSAARGVWYPETRALMIDVLGLFTSVANIRLDEAPTVSDANIALWWYPLEFGVSGWHESPDTIHPTEQQSHQRWGIFNSFFSDAWKEKQFGGAGRATMIQELAIGFGLAHPYDGGTRSDATKFPGVNGADDLGAYGFNQSVYTVLSSNNGLSTTPDGGLKWGNQGGLGAFDIAALQTLYGANMSTATGNDTYTLPTRNDRGTGWMSIWDAGGTDTISAAGSTAGVTIDLHAATLAPNDPGAGGYISQQKGIAGGFTIANGVVIENAVGSAFDDILIGNAAANTLNGGAGNDTYYVDSPNDVVIDASGVDTVYATFAFSNPAIENVFVNGVKVVSGGAPVEGGVRVLRGTGGRDVLTGTEANEKISGGAGKDVLTGGVGKDIFVFDTRPNKKTNLDTITDYSVADDSIWLDNAVFKKLGKGSESKPQALNRKFFAFDKAKDGNDYLVYVKKTGVLYYDADGSGSGKAVEIAKLPKKLAGFSAGEFFVI</sequence>
<protein>
    <submittedName>
        <fullName evidence="6">Serralysin</fullName>
    </submittedName>
</protein>
<keyword evidence="7" id="KW-1185">Reference proteome</keyword>
<gene>
    <name evidence="6" type="ORF">DES45_103399</name>
</gene>
<dbReference type="OrthoDB" id="733404at2"/>
<organism evidence="6 7">
    <name type="scientific">Microvirga subterranea</name>
    <dbReference type="NCBI Taxonomy" id="186651"/>
    <lineage>
        <taxon>Bacteria</taxon>
        <taxon>Pseudomonadati</taxon>
        <taxon>Pseudomonadota</taxon>
        <taxon>Alphaproteobacteria</taxon>
        <taxon>Hyphomicrobiales</taxon>
        <taxon>Methylobacteriaceae</taxon>
        <taxon>Microvirga</taxon>
    </lineage>
</organism>
<dbReference type="AlphaFoldDB" id="A0A370HNN2"/>
<evidence type="ECO:0000256" key="1">
    <source>
        <dbReference type="ARBA" id="ARBA00001913"/>
    </source>
</evidence>
<name>A0A370HNN2_9HYPH</name>
<dbReference type="PRINTS" id="PR00313">
    <property type="entry name" value="CABNDNGRPT"/>
</dbReference>
<comment type="cofactor">
    <cofactor evidence="1">
        <name>Ca(2+)</name>
        <dbReference type="ChEBI" id="CHEBI:29108"/>
    </cofactor>
</comment>
<dbReference type="InterPro" id="IPR011049">
    <property type="entry name" value="Serralysin-like_metalloprot_C"/>
</dbReference>
<evidence type="ECO:0000259" key="5">
    <source>
        <dbReference type="Pfam" id="PF08548"/>
    </source>
</evidence>
<dbReference type="InterPro" id="IPR024079">
    <property type="entry name" value="MetalloPept_cat_dom_sf"/>
</dbReference>
<evidence type="ECO:0000256" key="4">
    <source>
        <dbReference type="ARBA" id="ARBA00022737"/>
    </source>
</evidence>
<dbReference type="SUPFAM" id="SSF51120">
    <property type="entry name" value="beta-Roll"/>
    <property type="match status" value="2"/>
</dbReference>
<dbReference type="RefSeq" id="WP_114769834.1">
    <property type="nucleotide sequence ID" value="NZ_QQBB01000003.1"/>
</dbReference>
<dbReference type="Pfam" id="PF08548">
    <property type="entry name" value="Peptidase_M10_C"/>
    <property type="match status" value="1"/>
</dbReference>
<evidence type="ECO:0000256" key="3">
    <source>
        <dbReference type="ARBA" id="ARBA00022525"/>
    </source>
</evidence>
<comment type="caution">
    <text evidence="6">The sequence shown here is derived from an EMBL/GenBank/DDBJ whole genome shotgun (WGS) entry which is preliminary data.</text>
</comment>
<dbReference type="InterPro" id="IPR013858">
    <property type="entry name" value="Peptidase_M10B_C"/>
</dbReference>
<dbReference type="Proteomes" id="UP000254925">
    <property type="component" value="Unassembled WGS sequence"/>
</dbReference>
<dbReference type="Gene3D" id="3.40.390.10">
    <property type="entry name" value="Collagenase (Catalytic Domain)"/>
    <property type="match status" value="1"/>
</dbReference>
<proteinExistence type="predicted"/>
<dbReference type="GO" id="GO:0005615">
    <property type="term" value="C:extracellular space"/>
    <property type="evidence" value="ECO:0007669"/>
    <property type="project" value="InterPro"/>
</dbReference>
<accession>A0A370HNN2</accession>
<feature type="domain" description="Peptidase M10 serralysin C-terminal" evidence="5">
    <location>
        <begin position="232"/>
        <end position="360"/>
    </location>
</feature>
<reference evidence="6 7" key="1">
    <citation type="submission" date="2018-07" db="EMBL/GenBank/DDBJ databases">
        <title>Genomic Encyclopedia of Type Strains, Phase IV (KMG-IV): sequencing the most valuable type-strain genomes for metagenomic binning, comparative biology and taxonomic classification.</title>
        <authorList>
            <person name="Goeker M."/>
        </authorList>
    </citation>
    <scope>NUCLEOTIDE SEQUENCE [LARGE SCALE GENOMIC DNA]</scope>
    <source>
        <strain evidence="6 7">DSM 14364</strain>
    </source>
</reference>
<dbReference type="GO" id="GO:0005509">
    <property type="term" value="F:calcium ion binding"/>
    <property type="evidence" value="ECO:0007669"/>
    <property type="project" value="InterPro"/>
</dbReference>
<keyword evidence="4" id="KW-0677">Repeat</keyword>
<keyword evidence="3" id="KW-0964">Secreted</keyword>
<dbReference type="GO" id="GO:0008237">
    <property type="term" value="F:metallopeptidase activity"/>
    <property type="evidence" value="ECO:0007669"/>
    <property type="project" value="InterPro"/>
</dbReference>
<dbReference type="EMBL" id="QQBB01000003">
    <property type="protein sequence ID" value="RDI60138.1"/>
    <property type="molecule type" value="Genomic_DNA"/>
</dbReference>
<evidence type="ECO:0000313" key="7">
    <source>
        <dbReference type="Proteomes" id="UP000254925"/>
    </source>
</evidence>
<dbReference type="Pfam" id="PF00353">
    <property type="entry name" value="HemolysinCabind"/>
    <property type="match status" value="2"/>
</dbReference>
<comment type="subcellular location">
    <subcellularLocation>
        <location evidence="2">Secreted</location>
    </subcellularLocation>
</comment>
<evidence type="ECO:0000256" key="2">
    <source>
        <dbReference type="ARBA" id="ARBA00004613"/>
    </source>
</evidence>
<evidence type="ECO:0000313" key="6">
    <source>
        <dbReference type="EMBL" id="RDI60138.1"/>
    </source>
</evidence>
<dbReference type="SUPFAM" id="SSF55486">
    <property type="entry name" value="Metalloproteases ('zincins'), catalytic domain"/>
    <property type="match status" value="1"/>
</dbReference>
<dbReference type="Gene3D" id="2.150.10.10">
    <property type="entry name" value="Serralysin-like metalloprotease, C-terminal"/>
    <property type="match status" value="1"/>
</dbReference>